<feature type="compositionally biased region" description="Polar residues" evidence="7">
    <location>
        <begin position="422"/>
        <end position="437"/>
    </location>
</feature>
<evidence type="ECO:0000313" key="9">
    <source>
        <dbReference type="Proteomes" id="UP000005408"/>
    </source>
</evidence>
<evidence type="ECO:0000256" key="2">
    <source>
        <dbReference type="ARBA" id="ARBA00010099"/>
    </source>
</evidence>
<evidence type="ECO:0000256" key="6">
    <source>
        <dbReference type="ARBA" id="ARBA00023242"/>
    </source>
</evidence>
<evidence type="ECO:0000256" key="5">
    <source>
        <dbReference type="ARBA" id="ARBA00023163"/>
    </source>
</evidence>
<dbReference type="PANTHER" id="PTHR14339:SF12">
    <property type="entry name" value="VASCULIN"/>
    <property type="match status" value="1"/>
</dbReference>
<keyword evidence="9" id="KW-1185">Reference proteome</keyword>
<evidence type="ECO:0000313" key="8">
    <source>
        <dbReference type="EnsemblMetazoa" id="G2439.1:cds"/>
    </source>
</evidence>
<feature type="compositionally biased region" description="Basic and acidic residues" evidence="7">
    <location>
        <begin position="411"/>
        <end position="421"/>
    </location>
</feature>
<proteinExistence type="inferred from homology"/>
<dbReference type="GO" id="GO:0006351">
    <property type="term" value="P:DNA-templated transcription"/>
    <property type="evidence" value="ECO:0007669"/>
    <property type="project" value="InterPro"/>
</dbReference>
<keyword evidence="6" id="KW-0539">Nucleus</keyword>
<accession>A0A8W8KLG0</accession>
<dbReference type="Proteomes" id="UP000005408">
    <property type="component" value="Unassembled WGS sequence"/>
</dbReference>
<evidence type="ECO:0008006" key="10">
    <source>
        <dbReference type="Google" id="ProtNLM"/>
    </source>
</evidence>
<dbReference type="GO" id="GO:0003677">
    <property type="term" value="F:DNA binding"/>
    <property type="evidence" value="ECO:0007669"/>
    <property type="project" value="UniProtKB-KW"/>
</dbReference>
<comment type="similarity">
    <text evidence="2">Belongs to the vasculin family.</text>
</comment>
<evidence type="ECO:0000256" key="1">
    <source>
        <dbReference type="ARBA" id="ARBA00004123"/>
    </source>
</evidence>
<feature type="compositionally biased region" description="Basic and acidic residues" evidence="7">
    <location>
        <begin position="329"/>
        <end position="344"/>
    </location>
</feature>
<feature type="region of interest" description="Disordered" evidence="7">
    <location>
        <begin position="169"/>
        <end position="363"/>
    </location>
</feature>
<feature type="compositionally biased region" description="Basic and acidic residues" evidence="7">
    <location>
        <begin position="178"/>
        <end position="213"/>
    </location>
</feature>
<dbReference type="GO" id="GO:0005634">
    <property type="term" value="C:nucleus"/>
    <property type="evidence" value="ECO:0007669"/>
    <property type="project" value="UniProtKB-SubCell"/>
</dbReference>
<dbReference type="Pfam" id="PF15337">
    <property type="entry name" value="Vasculin"/>
    <property type="match status" value="1"/>
</dbReference>
<keyword evidence="4" id="KW-0238">DNA-binding</keyword>
<protein>
    <recommendedName>
        <fullName evidence="10">Vasculin</fullName>
    </recommendedName>
</protein>
<evidence type="ECO:0000256" key="4">
    <source>
        <dbReference type="ARBA" id="ARBA00023125"/>
    </source>
</evidence>
<comment type="subcellular location">
    <subcellularLocation>
        <location evidence="1">Nucleus</location>
    </subcellularLocation>
</comment>
<dbReference type="InterPro" id="IPR028128">
    <property type="entry name" value="Vasculin_fam"/>
</dbReference>
<feature type="region of interest" description="Disordered" evidence="7">
    <location>
        <begin position="32"/>
        <end position="64"/>
    </location>
</feature>
<feature type="region of interest" description="Disordered" evidence="7">
    <location>
        <begin position="411"/>
        <end position="467"/>
    </location>
</feature>
<feature type="compositionally biased region" description="Polar residues" evidence="7">
    <location>
        <begin position="246"/>
        <end position="262"/>
    </location>
</feature>
<reference evidence="8" key="1">
    <citation type="submission" date="2022-08" db="UniProtKB">
        <authorList>
            <consortium name="EnsemblMetazoa"/>
        </authorList>
    </citation>
    <scope>IDENTIFICATION</scope>
    <source>
        <strain evidence="8">05x7-T-G4-1.051#20</strain>
    </source>
</reference>
<keyword evidence="3" id="KW-0805">Transcription regulation</keyword>
<dbReference type="GO" id="GO:0045893">
    <property type="term" value="P:positive regulation of DNA-templated transcription"/>
    <property type="evidence" value="ECO:0007669"/>
    <property type="project" value="InterPro"/>
</dbReference>
<dbReference type="AlphaFoldDB" id="A0A8W8KLG0"/>
<name>A0A8W8KLG0_MAGGI</name>
<dbReference type="PANTHER" id="PTHR14339">
    <property type="entry name" value="VASCULIN"/>
    <property type="match status" value="1"/>
</dbReference>
<evidence type="ECO:0000256" key="3">
    <source>
        <dbReference type="ARBA" id="ARBA00023015"/>
    </source>
</evidence>
<sequence length="467" mass="52947">MAITTKDLCHHHDVMAAHNAPKHDFAPAWLKIPSQENPKPAGSKTLESDKSARSRPNYYSRHPNYAELHRQNSFENYYDGKRRGPPRHHSVDDDYYPYPPYGHYGYYNGYGMHYNSNPSIFRSPPSREPKYPQHPSMRFGQMNGGYPGYYDLYAGPFDYYGEQPFFSSYPSNRNSKKSHYEKEGRSNSKEGKEKDSNEKPKTKEDEEGEKPILQEDFPSLNGDENNEKASKITNGGSVWEHPPHGKNNTSKFGERGPSSNIYKTLVPNKLQGSVNRKPKENVRFNGGFASSSKPLTPPGVTPNKEGSRLSPTPPMEILNTRLVTQPRNLGDKKSEFLRALRRENSGYSPEDVERAGQKSDGLDLVTNGIGELEMNDNSEGLLSSSLEAEQRLLKEMGWTESDEEEYEITEDEKKEFQDRCSKQSAIQKNNGRFQKTLSPKHVPIYQPNVSELNDTISSSDSDTDDNA</sequence>
<feature type="compositionally biased region" description="Basic and acidic residues" evidence="7">
    <location>
        <begin position="351"/>
        <end position="361"/>
    </location>
</feature>
<evidence type="ECO:0000256" key="7">
    <source>
        <dbReference type="SAM" id="MobiDB-lite"/>
    </source>
</evidence>
<organism evidence="8 9">
    <name type="scientific">Magallana gigas</name>
    <name type="common">Pacific oyster</name>
    <name type="synonym">Crassostrea gigas</name>
    <dbReference type="NCBI Taxonomy" id="29159"/>
    <lineage>
        <taxon>Eukaryota</taxon>
        <taxon>Metazoa</taxon>
        <taxon>Spiralia</taxon>
        <taxon>Lophotrochozoa</taxon>
        <taxon>Mollusca</taxon>
        <taxon>Bivalvia</taxon>
        <taxon>Autobranchia</taxon>
        <taxon>Pteriomorphia</taxon>
        <taxon>Ostreida</taxon>
        <taxon>Ostreoidea</taxon>
        <taxon>Ostreidae</taxon>
        <taxon>Magallana</taxon>
    </lineage>
</organism>
<dbReference type="EnsemblMetazoa" id="G2439.1">
    <property type="protein sequence ID" value="G2439.1:cds"/>
    <property type="gene ID" value="G2439"/>
</dbReference>
<keyword evidence="5" id="KW-0804">Transcription</keyword>
<dbReference type="GO" id="GO:0003723">
    <property type="term" value="F:RNA binding"/>
    <property type="evidence" value="ECO:0007669"/>
    <property type="project" value="InterPro"/>
</dbReference>